<dbReference type="Proteomes" id="UP000184148">
    <property type="component" value="Unassembled WGS sequence"/>
</dbReference>
<feature type="domain" description="Multidrug resistance protein MdtA-like barrel-sandwich hybrid" evidence="4">
    <location>
        <begin position="45"/>
        <end position="134"/>
    </location>
</feature>
<dbReference type="AlphaFoldDB" id="A0A1M5CW02"/>
<dbReference type="InterPro" id="IPR058636">
    <property type="entry name" value="Beta-barrel_YknX"/>
</dbReference>
<keyword evidence="3" id="KW-0472">Membrane</keyword>
<evidence type="ECO:0000256" key="2">
    <source>
        <dbReference type="ARBA" id="ARBA00023054"/>
    </source>
</evidence>
<gene>
    <name evidence="6" type="ORF">SAMN02745133_03042</name>
</gene>
<keyword evidence="2" id="KW-0175">Coiled coil</keyword>
<dbReference type="SUPFAM" id="SSF111369">
    <property type="entry name" value="HlyD-like secretion proteins"/>
    <property type="match status" value="1"/>
</dbReference>
<dbReference type="Pfam" id="PF25990">
    <property type="entry name" value="Beta-barrel_YknX"/>
    <property type="match status" value="1"/>
</dbReference>
<dbReference type="EMBL" id="FQUY01000038">
    <property type="protein sequence ID" value="SHF58925.1"/>
    <property type="molecule type" value="Genomic_DNA"/>
</dbReference>
<dbReference type="OrthoDB" id="9811754at2"/>
<dbReference type="Gene3D" id="2.40.30.170">
    <property type="match status" value="1"/>
</dbReference>
<name>A0A1M5CW02_9FIRM</name>
<keyword evidence="3" id="KW-1133">Transmembrane helix</keyword>
<sequence>MKNQKIVISVVLTVLLIIGGGIASYYWYEMSHYITTDDARISAYTANVSPIISGKITSWNVSEGEYVKAGTTLGWQDTNAIATSASVNPSALNPIGSITVSKAEITAPISGQVIKNFVRVGQLVGTGQPIAVIADTSDLFVDVNIDETEISKINVGQLVDLKVDALPGKTFQGRVDEIGKATLSTFDILPMQSANGNFTKVTQRIPLKVRFPEINKLGLLPGMSVTVKIHIAE</sequence>
<organism evidence="6 7">
    <name type="scientific">Desulforamulus putei DSM 12395</name>
    <dbReference type="NCBI Taxonomy" id="1121429"/>
    <lineage>
        <taxon>Bacteria</taxon>
        <taxon>Bacillati</taxon>
        <taxon>Bacillota</taxon>
        <taxon>Clostridia</taxon>
        <taxon>Eubacteriales</taxon>
        <taxon>Peptococcaceae</taxon>
        <taxon>Desulforamulus</taxon>
    </lineage>
</organism>
<evidence type="ECO:0000313" key="7">
    <source>
        <dbReference type="Proteomes" id="UP000184148"/>
    </source>
</evidence>
<evidence type="ECO:0000256" key="1">
    <source>
        <dbReference type="ARBA" id="ARBA00004196"/>
    </source>
</evidence>
<evidence type="ECO:0000256" key="3">
    <source>
        <dbReference type="SAM" id="Phobius"/>
    </source>
</evidence>
<dbReference type="GO" id="GO:0055085">
    <property type="term" value="P:transmembrane transport"/>
    <property type="evidence" value="ECO:0007669"/>
    <property type="project" value="InterPro"/>
</dbReference>
<reference evidence="7" key="1">
    <citation type="submission" date="2016-11" db="EMBL/GenBank/DDBJ databases">
        <authorList>
            <person name="Varghese N."/>
            <person name="Submissions S."/>
        </authorList>
    </citation>
    <scope>NUCLEOTIDE SEQUENCE [LARGE SCALE GENOMIC DNA]</scope>
    <source>
        <strain evidence="7">DSM 12395</strain>
    </source>
</reference>
<evidence type="ECO:0000313" key="6">
    <source>
        <dbReference type="EMBL" id="SHF58925.1"/>
    </source>
</evidence>
<dbReference type="Gene3D" id="2.40.50.100">
    <property type="match status" value="1"/>
</dbReference>
<feature type="domain" description="YknX-like beta-barrel" evidence="5">
    <location>
        <begin position="141"/>
        <end position="229"/>
    </location>
</feature>
<comment type="subcellular location">
    <subcellularLocation>
        <location evidence="1">Cell envelope</location>
    </subcellularLocation>
</comment>
<keyword evidence="7" id="KW-1185">Reference proteome</keyword>
<evidence type="ECO:0000259" key="5">
    <source>
        <dbReference type="Pfam" id="PF25990"/>
    </source>
</evidence>
<proteinExistence type="predicted"/>
<dbReference type="STRING" id="1121429.SAMN02745133_03042"/>
<accession>A0A1M5CW02</accession>
<evidence type="ECO:0000259" key="4">
    <source>
        <dbReference type="Pfam" id="PF25917"/>
    </source>
</evidence>
<feature type="transmembrane region" description="Helical" evidence="3">
    <location>
        <begin position="7"/>
        <end position="28"/>
    </location>
</feature>
<dbReference type="InterPro" id="IPR050465">
    <property type="entry name" value="UPF0194_transport"/>
</dbReference>
<dbReference type="InterPro" id="IPR058625">
    <property type="entry name" value="MdtA-like_BSH"/>
</dbReference>
<dbReference type="Pfam" id="PF25917">
    <property type="entry name" value="BSH_RND"/>
    <property type="match status" value="1"/>
</dbReference>
<protein>
    <submittedName>
        <fullName evidence="6">Barrel-sandwich domain of CusB or HlyD membrane-fusion</fullName>
    </submittedName>
</protein>
<dbReference type="PANTHER" id="PTHR32347">
    <property type="entry name" value="EFFLUX SYSTEM COMPONENT YKNX-RELATED"/>
    <property type="match status" value="1"/>
</dbReference>
<dbReference type="RefSeq" id="WP_073240203.1">
    <property type="nucleotide sequence ID" value="NZ_FQUY01000038.1"/>
</dbReference>
<keyword evidence="3" id="KW-0812">Transmembrane</keyword>
<dbReference type="GO" id="GO:0030313">
    <property type="term" value="C:cell envelope"/>
    <property type="evidence" value="ECO:0007669"/>
    <property type="project" value="UniProtKB-SubCell"/>
</dbReference>